<sequence length="321" mass="35373">MLPLKLVRSLVLGEAIGLSRSRNPRGSSLSGGGDDDEEGESDDEAEERPTSRSRSRRRRTRTRTVAKSRTPLLLFLPTRELITDTYTLAHIARDMGMDLYPTPSLSHLIFTFQSPSPSPSPSPSSSSTSPLSSFPSSWSSTSLTPSTFLFPNDAVSLPFPSLSSASLPTLRSFVSLAKGLFKLVFVRLARADGEPVHDGTVNWDCCSVSLFSRVGGERIDTMDGFSRALAGHGWTLFKTRKNPDPDGTNGNCNSNSSVYLFRKVDLNRVRMQRAGRAPGDRNIGGDCRVRELRLPPLDFRNAPLRILQYVLLMTDDIFYLA</sequence>
<proteinExistence type="predicted"/>
<evidence type="ECO:0000313" key="3">
    <source>
        <dbReference type="RefSeq" id="XP_030516046.2"/>
    </source>
</evidence>
<dbReference type="AlphaFoldDB" id="A0A8B8N0W1"/>
<organism evidence="2 3">
    <name type="scientific">Rhodamnia argentea</name>
    <dbReference type="NCBI Taxonomy" id="178133"/>
    <lineage>
        <taxon>Eukaryota</taxon>
        <taxon>Viridiplantae</taxon>
        <taxon>Streptophyta</taxon>
        <taxon>Embryophyta</taxon>
        <taxon>Tracheophyta</taxon>
        <taxon>Spermatophyta</taxon>
        <taxon>Magnoliopsida</taxon>
        <taxon>eudicotyledons</taxon>
        <taxon>Gunneridae</taxon>
        <taxon>Pentapetalae</taxon>
        <taxon>rosids</taxon>
        <taxon>malvids</taxon>
        <taxon>Myrtales</taxon>
        <taxon>Myrtaceae</taxon>
        <taxon>Myrtoideae</taxon>
        <taxon>Myrteae</taxon>
        <taxon>Australasian group</taxon>
        <taxon>Rhodamnia</taxon>
    </lineage>
</organism>
<evidence type="ECO:0000313" key="2">
    <source>
        <dbReference type="Proteomes" id="UP000827889"/>
    </source>
</evidence>
<keyword evidence="2" id="KW-1185">Reference proteome</keyword>
<feature type="compositionally biased region" description="Acidic residues" evidence="1">
    <location>
        <begin position="33"/>
        <end position="46"/>
    </location>
</feature>
<evidence type="ECO:0000256" key="1">
    <source>
        <dbReference type="SAM" id="MobiDB-lite"/>
    </source>
</evidence>
<dbReference type="Proteomes" id="UP000827889">
    <property type="component" value="Chromosome 1"/>
</dbReference>
<protein>
    <submittedName>
        <fullName evidence="3">Uncharacterized protein LOC115729568</fullName>
    </submittedName>
</protein>
<feature type="region of interest" description="Disordered" evidence="1">
    <location>
        <begin position="17"/>
        <end position="64"/>
    </location>
</feature>
<dbReference type="GeneID" id="115729568"/>
<accession>A0A8B8N0W1</accession>
<feature type="compositionally biased region" description="Basic residues" evidence="1">
    <location>
        <begin position="51"/>
        <end position="64"/>
    </location>
</feature>
<dbReference type="KEGG" id="rarg:115729568"/>
<reference evidence="2" key="1">
    <citation type="submission" date="2025-05" db="UniProtKB">
        <authorList>
            <consortium name="RefSeq"/>
        </authorList>
    </citation>
    <scope>NUCLEOTIDE SEQUENCE [LARGE SCALE GENOMIC DNA]</scope>
</reference>
<name>A0A8B8N0W1_9MYRT</name>
<gene>
    <name evidence="3" type="primary">LOC115729568</name>
</gene>
<dbReference type="RefSeq" id="XP_030516046.2">
    <property type="nucleotide sequence ID" value="XM_030660186.2"/>
</dbReference>
<reference evidence="3" key="2">
    <citation type="submission" date="2025-08" db="UniProtKB">
        <authorList>
            <consortium name="RefSeq"/>
        </authorList>
    </citation>
    <scope>IDENTIFICATION</scope>
    <source>
        <tissue evidence="3">Leaf</tissue>
    </source>
</reference>